<keyword evidence="2" id="KW-1133">Transmembrane helix</keyword>
<feature type="region of interest" description="Disordered" evidence="1">
    <location>
        <begin position="109"/>
        <end position="154"/>
    </location>
</feature>
<keyword evidence="2" id="KW-0812">Transmembrane</keyword>
<name>A0A839NAG2_9MICO</name>
<reference evidence="3 5" key="1">
    <citation type="submission" date="2020-08" db="EMBL/GenBank/DDBJ databases">
        <title>Sequencing the genomes of 1000 actinobacteria strains.</title>
        <authorList>
            <person name="Klenk H.-P."/>
        </authorList>
    </citation>
    <scope>NUCLEOTIDE SEQUENCE [LARGE SCALE GENOMIC DNA]</scope>
    <source>
        <strain evidence="3 5">DSM 105369</strain>
    </source>
</reference>
<evidence type="ECO:0000256" key="2">
    <source>
        <dbReference type="SAM" id="Phobius"/>
    </source>
</evidence>
<evidence type="ECO:0000313" key="3">
    <source>
        <dbReference type="EMBL" id="MBB2892626.1"/>
    </source>
</evidence>
<organism evidence="3 5">
    <name type="scientific">Flexivirga oryzae</name>
    <dbReference type="NCBI Taxonomy" id="1794944"/>
    <lineage>
        <taxon>Bacteria</taxon>
        <taxon>Bacillati</taxon>
        <taxon>Actinomycetota</taxon>
        <taxon>Actinomycetes</taxon>
        <taxon>Micrococcales</taxon>
        <taxon>Dermacoccaceae</taxon>
        <taxon>Flexivirga</taxon>
    </lineage>
</organism>
<keyword evidence="2" id="KW-0472">Membrane</keyword>
<comment type="caution">
    <text evidence="3">The sequence shown here is derived from an EMBL/GenBank/DDBJ whole genome shotgun (WGS) entry which is preliminary data.</text>
</comment>
<accession>A0A839NAG2</accession>
<evidence type="ECO:0000313" key="4">
    <source>
        <dbReference type="EMBL" id="MBB2894519.1"/>
    </source>
</evidence>
<gene>
    <name evidence="3" type="ORF">FHU39_002610</name>
    <name evidence="4" type="ORF">FHU39_004565</name>
</gene>
<evidence type="ECO:0000256" key="1">
    <source>
        <dbReference type="SAM" id="MobiDB-lite"/>
    </source>
</evidence>
<dbReference type="AlphaFoldDB" id="A0A839NAG2"/>
<protein>
    <submittedName>
        <fullName evidence="3">Uncharacterized protein</fullName>
    </submittedName>
</protein>
<dbReference type="RefSeq" id="WP_183320773.1">
    <property type="nucleotide sequence ID" value="NZ_JACHVQ010000001.1"/>
</dbReference>
<dbReference type="EMBL" id="JACHVQ010000001">
    <property type="protein sequence ID" value="MBB2892626.1"/>
    <property type="molecule type" value="Genomic_DNA"/>
</dbReference>
<feature type="region of interest" description="Disordered" evidence="1">
    <location>
        <begin position="78"/>
        <end position="97"/>
    </location>
</feature>
<dbReference type="Proteomes" id="UP000559182">
    <property type="component" value="Unassembled WGS sequence"/>
</dbReference>
<evidence type="ECO:0000313" key="5">
    <source>
        <dbReference type="Proteomes" id="UP000559182"/>
    </source>
</evidence>
<keyword evidence="5" id="KW-1185">Reference proteome</keyword>
<dbReference type="EMBL" id="JACHVQ010000006">
    <property type="protein sequence ID" value="MBB2894519.1"/>
    <property type="molecule type" value="Genomic_DNA"/>
</dbReference>
<feature type="transmembrane region" description="Helical" evidence="2">
    <location>
        <begin position="14"/>
        <end position="33"/>
    </location>
</feature>
<sequence>MPDLAASGGHRRRWIVAVVLTVALAAVVTGLVIRHSNKDRLAAGATRSGGYSISDGEVDTSADLVVPNAQIDVRVEIGQRGQQEDSDDGSDGTIRAPKGGLLVDLSWTSTGAPRRTQGKQPTRLSIRSAGRTVVVDADLRPKPASSDDDGGPEKVVALPGRPSDVELVAEFAGRTQTVRLIGGRRTMGSFASLYPPAGSGSLSALPIDQHQPKDPDSPFSWSGRADRGTVLRTPYVSGLGWAPAGREWVVVLGAGYDIDTHDPVTWSAGKGYAEYSTSGTPRAVTTVNGHAPRKTLGAEQVRTVSNRRYVSRDYVFSVVRGAGFTVDTVVRATTRRTGGDAHAPKTATMVLSTSSAYPPAVDPTVGGAR</sequence>
<proteinExistence type="predicted"/>